<dbReference type="RefSeq" id="XP_037901247.1">
    <property type="nucleotide sequence ID" value="XM_038045319.1"/>
</dbReference>
<feature type="compositionally biased region" description="Low complexity" evidence="4">
    <location>
        <begin position="14"/>
        <end position="26"/>
    </location>
</feature>
<dbReference type="GO" id="GO:0009253">
    <property type="term" value="P:peptidoglycan catabolic process"/>
    <property type="evidence" value="ECO:0007669"/>
    <property type="project" value="InterPro"/>
</dbReference>
<reference evidence="8 9" key="1">
    <citation type="submission" date="2025-04" db="UniProtKB">
        <authorList>
            <consortium name="RefSeq"/>
        </authorList>
    </citation>
    <scope>IDENTIFICATION</scope>
    <source>
        <tissue evidence="8 9">Whole body pupa</tissue>
    </source>
</reference>
<organism evidence="7 9">
    <name type="scientific">Glossina fuscipes</name>
    <dbReference type="NCBI Taxonomy" id="7396"/>
    <lineage>
        <taxon>Eukaryota</taxon>
        <taxon>Metazoa</taxon>
        <taxon>Ecdysozoa</taxon>
        <taxon>Arthropoda</taxon>
        <taxon>Hexapoda</taxon>
        <taxon>Insecta</taxon>
        <taxon>Pterygota</taxon>
        <taxon>Neoptera</taxon>
        <taxon>Endopterygota</taxon>
        <taxon>Diptera</taxon>
        <taxon>Brachycera</taxon>
        <taxon>Muscomorpha</taxon>
        <taxon>Hippoboscoidea</taxon>
        <taxon>Glossinidae</taxon>
        <taxon>Glossina</taxon>
    </lineage>
</organism>
<dbReference type="RefSeq" id="XP_037901252.1">
    <property type="nucleotide sequence ID" value="XM_038045324.1"/>
</dbReference>
<dbReference type="GO" id="GO:0008270">
    <property type="term" value="F:zinc ion binding"/>
    <property type="evidence" value="ECO:0007669"/>
    <property type="project" value="InterPro"/>
</dbReference>
<dbReference type="InterPro" id="IPR002502">
    <property type="entry name" value="Amidase_domain"/>
</dbReference>
<evidence type="ECO:0000313" key="10">
    <source>
        <dbReference type="RefSeq" id="XP_037901249.1"/>
    </source>
</evidence>
<dbReference type="Pfam" id="PF01510">
    <property type="entry name" value="Amidase_2"/>
    <property type="match status" value="1"/>
</dbReference>
<dbReference type="GeneID" id="119645237"/>
<dbReference type="Proteomes" id="UP000092443">
    <property type="component" value="Unplaced"/>
</dbReference>
<evidence type="ECO:0000256" key="3">
    <source>
        <dbReference type="ARBA" id="ARBA00022859"/>
    </source>
</evidence>
<evidence type="ECO:0000313" key="7">
    <source>
        <dbReference type="Proteomes" id="UP000092443"/>
    </source>
</evidence>
<dbReference type="Gene3D" id="3.40.80.10">
    <property type="entry name" value="Peptidoglycan recognition protein-like"/>
    <property type="match status" value="1"/>
</dbReference>
<evidence type="ECO:0000313" key="8">
    <source>
        <dbReference type="RefSeq" id="XP_037901247.1"/>
    </source>
</evidence>
<protein>
    <submittedName>
        <fullName evidence="8 9">Peptidoglycan-recognition protein LC-like isoform X1</fullName>
    </submittedName>
</protein>
<evidence type="ECO:0000256" key="2">
    <source>
        <dbReference type="ARBA" id="ARBA00022588"/>
    </source>
</evidence>
<evidence type="ECO:0000256" key="5">
    <source>
        <dbReference type="SAM" id="Phobius"/>
    </source>
</evidence>
<evidence type="ECO:0000313" key="9">
    <source>
        <dbReference type="RefSeq" id="XP_037901248.1"/>
    </source>
</evidence>
<keyword evidence="5" id="KW-0472">Membrane</keyword>
<evidence type="ECO:0000313" key="14">
    <source>
        <dbReference type="RefSeq" id="XP_037901254.1"/>
    </source>
</evidence>
<dbReference type="SMART" id="SM00701">
    <property type="entry name" value="PGRP"/>
    <property type="match status" value="1"/>
</dbReference>
<proteinExistence type="inferred from homology"/>
<dbReference type="GO" id="GO:0008745">
    <property type="term" value="F:N-acetylmuramoyl-L-alanine amidase activity"/>
    <property type="evidence" value="ECO:0007669"/>
    <property type="project" value="InterPro"/>
</dbReference>
<dbReference type="CDD" id="cd06583">
    <property type="entry name" value="PGRP"/>
    <property type="match status" value="1"/>
</dbReference>
<accession>A0A9C6E2P1</accession>
<feature type="compositionally biased region" description="Low complexity" evidence="4">
    <location>
        <begin position="36"/>
        <end position="70"/>
    </location>
</feature>
<evidence type="ECO:0000313" key="12">
    <source>
        <dbReference type="RefSeq" id="XP_037901252.1"/>
    </source>
</evidence>
<sequence length="550" mass="60953">MREVVNATAVMPESSTSSCSISTDSTAMANKNDPVNNLNTCTHYNNNNDNNNNDNNNNDNNNLSSTNTYNGKTVERDNIPDYCDRDNNRDARIIFQDCDGSNIGYNKTNDQLNLDSMNLSHQPTNHHNHSPIVSIRSLDSSIIESDSDVDLTYDDADMEEVNHNSCIITELNSEMTYPPNHPKIPKINNGLTLINQEINPDSGNVSSAGISPLNKLSIIGDELGKAQSLGTMPSAVATAKIGSVAVSNSTDITFGDKHFYEGPVTIQQFLIDNRNKLKQQEEEDKTNNMSQQEHENRNGIADTKCNRNNSASDSPLKPFAFLRDRRKYIVAALLFILPLIIIAAIYGRRLIDGKSKLNFGTYEDTRVNIPVNSTIGQDNIEGGNVLRIVPRDAWLAQTPVNTLVALDVPVRRVIIVPTYTSDCDAQSKCTYRVRMIQTFNIESQQNDDIVYNFLIGGDGNIYEGRGWLSKAAAVKGYNDDSITVAFIGTFHDPPAAKVLNIAKLFLTKALRSKKLTADYKIVGANQLDESFALGTGLYKSFENWPHWSQK</sequence>
<dbReference type="InterPro" id="IPR006619">
    <property type="entry name" value="PGRP_domain_met/bac"/>
</dbReference>
<evidence type="ECO:0000259" key="6">
    <source>
        <dbReference type="SMART" id="SM00701"/>
    </source>
</evidence>
<dbReference type="RefSeq" id="XP_037901249.1">
    <property type="nucleotide sequence ID" value="XM_038045321.1"/>
</dbReference>
<comment type="similarity">
    <text evidence="1">Belongs to the N-acetylmuramoyl-L-alanine amidase 2 family.</text>
</comment>
<keyword evidence="5" id="KW-0812">Transmembrane</keyword>
<dbReference type="RefSeq" id="XP_037901248.1">
    <property type="nucleotide sequence ID" value="XM_038045320.1"/>
</dbReference>
<feature type="transmembrane region" description="Helical" evidence="5">
    <location>
        <begin position="328"/>
        <end position="347"/>
    </location>
</feature>
<dbReference type="RefSeq" id="XP_037901254.1">
    <property type="nucleotide sequence ID" value="XM_038045326.1"/>
</dbReference>
<gene>
    <name evidence="8 9 10 11 12 13 14 15" type="primary">LOC119645237</name>
</gene>
<dbReference type="PANTHER" id="PTHR11022">
    <property type="entry name" value="PEPTIDOGLYCAN RECOGNITION PROTEIN"/>
    <property type="match status" value="1"/>
</dbReference>
<feature type="region of interest" description="Disordered" evidence="4">
    <location>
        <begin position="1"/>
        <end position="80"/>
    </location>
</feature>
<dbReference type="GO" id="GO:0045087">
    <property type="term" value="P:innate immune response"/>
    <property type="evidence" value="ECO:0007669"/>
    <property type="project" value="UniProtKB-KW"/>
</dbReference>
<dbReference type="RefSeq" id="XP_037901253.1">
    <property type="nucleotide sequence ID" value="XM_038045325.1"/>
</dbReference>
<dbReference type="RefSeq" id="XP_037901255.1">
    <property type="nucleotide sequence ID" value="XM_038045327.1"/>
</dbReference>
<evidence type="ECO:0000256" key="4">
    <source>
        <dbReference type="SAM" id="MobiDB-lite"/>
    </source>
</evidence>
<evidence type="ECO:0000313" key="11">
    <source>
        <dbReference type="RefSeq" id="XP_037901250.1"/>
    </source>
</evidence>
<evidence type="ECO:0000256" key="1">
    <source>
        <dbReference type="ARBA" id="ARBA00007553"/>
    </source>
</evidence>
<feature type="domain" description="Peptidoglycan recognition protein family" evidence="6">
    <location>
        <begin position="386"/>
        <end position="528"/>
    </location>
</feature>
<name>A0A9C6E2P1_9MUSC</name>
<dbReference type="KEGG" id="gfs:119645237"/>
<dbReference type="PANTHER" id="PTHR11022:SF41">
    <property type="entry name" value="PEPTIDOGLYCAN-RECOGNITION PROTEIN LC-RELATED"/>
    <property type="match status" value="1"/>
</dbReference>
<dbReference type="SUPFAM" id="SSF55846">
    <property type="entry name" value="N-acetylmuramoyl-L-alanine amidase-like"/>
    <property type="match status" value="1"/>
</dbReference>
<dbReference type="AlphaFoldDB" id="A0A9C6E2P1"/>
<keyword evidence="5" id="KW-1133">Transmembrane helix</keyword>
<dbReference type="InterPro" id="IPR015510">
    <property type="entry name" value="PGRP"/>
</dbReference>
<evidence type="ECO:0000313" key="15">
    <source>
        <dbReference type="RefSeq" id="XP_037901255.1"/>
    </source>
</evidence>
<evidence type="ECO:0000313" key="13">
    <source>
        <dbReference type="RefSeq" id="XP_037901253.1"/>
    </source>
</evidence>
<dbReference type="RefSeq" id="XP_037901250.1">
    <property type="nucleotide sequence ID" value="XM_038045322.1"/>
</dbReference>
<keyword evidence="7" id="KW-1185">Reference proteome</keyword>
<keyword evidence="3" id="KW-0391">Immunity</keyword>
<keyword evidence="2" id="KW-0399">Innate immunity</keyword>
<dbReference type="InterPro" id="IPR036505">
    <property type="entry name" value="Amidase/PGRP_sf"/>
</dbReference>